<dbReference type="PANTHER" id="PTHR43252">
    <property type="entry name" value="TRANSCRIPTIONAL REGULATOR YQJI"/>
    <property type="match status" value="1"/>
</dbReference>
<dbReference type="AlphaFoldDB" id="A0A839NGE1"/>
<reference evidence="2 3" key="1">
    <citation type="submission" date="2020-08" db="EMBL/GenBank/DDBJ databases">
        <title>Sequencing the genomes of 1000 actinobacteria strains.</title>
        <authorList>
            <person name="Klenk H.-P."/>
        </authorList>
    </citation>
    <scope>NUCLEOTIDE SEQUENCE [LARGE SCALE GENOMIC DNA]</scope>
    <source>
        <strain evidence="2 3">DSM 105369</strain>
    </source>
</reference>
<organism evidence="2 3">
    <name type="scientific">Flexivirga oryzae</name>
    <dbReference type="NCBI Taxonomy" id="1794944"/>
    <lineage>
        <taxon>Bacteria</taxon>
        <taxon>Bacillati</taxon>
        <taxon>Actinomycetota</taxon>
        <taxon>Actinomycetes</taxon>
        <taxon>Micrococcales</taxon>
        <taxon>Dermacoccaceae</taxon>
        <taxon>Flexivirga</taxon>
    </lineage>
</organism>
<proteinExistence type="predicted"/>
<dbReference type="InterPro" id="IPR036390">
    <property type="entry name" value="WH_DNA-bd_sf"/>
</dbReference>
<dbReference type="InterPro" id="IPR005149">
    <property type="entry name" value="Tscrpt_reg_PadR_N"/>
</dbReference>
<dbReference type="Pfam" id="PF03551">
    <property type="entry name" value="PadR"/>
    <property type="match status" value="1"/>
</dbReference>
<dbReference type="SUPFAM" id="SSF46785">
    <property type="entry name" value="Winged helix' DNA-binding domain"/>
    <property type="match status" value="1"/>
</dbReference>
<accession>A0A839NGE1</accession>
<keyword evidence="3" id="KW-1185">Reference proteome</keyword>
<gene>
    <name evidence="2" type="ORF">FHU39_003553</name>
</gene>
<dbReference type="InterPro" id="IPR036388">
    <property type="entry name" value="WH-like_DNA-bd_sf"/>
</dbReference>
<evidence type="ECO:0000259" key="1">
    <source>
        <dbReference type="Pfam" id="PF03551"/>
    </source>
</evidence>
<sequence length="176" mass="19118">MDTVVAVSTAGFGVLGVVAEGPTHGFAVAALFTAGGELGRVWRIPRPVVYRELSRLTDAALVQAVGVETDGPGPDRTIVEVTPEGRDRLHQWLNEPVTRARDARSALLLKLALLDRSDRDTTQLVAAQRDVFEARLQELQSRVSAAEPGSFERTLAIWRVSSTRAILDFLETLASD</sequence>
<dbReference type="RefSeq" id="WP_183321972.1">
    <property type="nucleotide sequence ID" value="NZ_JACHVQ010000003.1"/>
</dbReference>
<dbReference type="Proteomes" id="UP000559182">
    <property type="component" value="Unassembled WGS sequence"/>
</dbReference>
<dbReference type="Gene3D" id="1.10.10.10">
    <property type="entry name" value="Winged helix-like DNA-binding domain superfamily/Winged helix DNA-binding domain"/>
    <property type="match status" value="1"/>
</dbReference>
<dbReference type="EMBL" id="JACHVQ010000003">
    <property type="protein sequence ID" value="MBB2893522.1"/>
    <property type="molecule type" value="Genomic_DNA"/>
</dbReference>
<comment type="caution">
    <text evidence="2">The sequence shown here is derived from an EMBL/GenBank/DDBJ whole genome shotgun (WGS) entry which is preliminary data.</text>
</comment>
<protein>
    <submittedName>
        <fullName evidence="2">PadR family transcriptional regulator AphA</fullName>
    </submittedName>
</protein>
<feature type="domain" description="Transcription regulator PadR N-terminal" evidence="1">
    <location>
        <begin position="14"/>
        <end position="90"/>
    </location>
</feature>
<dbReference type="PANTHER" id="PTHR43252:SF6">
    <property type="entry name" value="NEGATIVE TRANSCRIPTION REGULATOR PADR"/>
    <property type="match status" value="1"/>
</dbReference>
<name>A0A839NGE1_9MICO</name>
<evidence type="ECO:0000313" key="2">
    <source>
        <dbReference type="EMBL" id="MBB2893522.1"/>
    </source>
</evidence>
<evidence type="ECO:0000313" key="3">
    <source>
        <dbReference type="Proteomes" id="UP000559182"/>
    </source>
</evidence>